<sequence>MTSVLVGSPAGNVAGAGPRVEPAPAVRLRREPYGYLAYVGQRDHFFAVGDAGAAVLRAAEAGSAGRPAGPDAPAPWEAPDGREAAETLARFGVIRPAARGAPAVAEEPHHGISLLGSFTGVPEVDRPLVVNCFATASCPLRCRYCYADDLMGPVPGRGRRDRVEAVAEMAAAVPAMVAVITGGEPLSRPAQTRALIDALGGPKSIVLDTSGVGGIEDLVPVLLRFGVHLRVSLDSLDPAANDLLRPLAGRHRGELAPSGTAAVTALRVAAEAGLSTTVQTVVTSANDSPEALLRTRDALVARGVRNWVLHALVPAGKAAAARNAVLRPRPDVRQVLAELVARSVADGTPLNIRVTGGAGARNAALLIGSDGRLYVEEDRRGKVPIAAPGDPTAQVLAAFRREVSGTGHAGRYLNGTLQPFNHRLVRAPFGAETQGAR</sequence>
<organism evidence="6 7">
    <name type="scientific">Virgisporangium aliadipatigenens</name>
    <dbReference type="NCBI Taxonomy" id="741659"/>
    <lineage>
        <taxon>Bacteria</taxon>
        <taxon>Bacillati</taxon>
        <taxon>Actinomycetota</taxon>
        <taxon>Actinomycetes</taxon>
        <taxon>Micromonosporales</taxon>
        <taxon>Micromonosporaceae</taxon>
        <taxon>Virgisporangium</taxon>
    </lineage>
</organism>
<evidence type="ECO:0000313" key="6">
    <source>
        <dbReference type="EMBL" id="GIJ47499.1"/>
    </source>
</evidence>
<evidence type="ECO:0000256" key="4">
    <source>
        <dbReference type="ARBA" id="ARBA00023014"/>
    </source>
</evidence>
<name>A0A8J4DRC1_9ACTN</name>
<dbReference type="GO" id="GO:0003824">
    <property type="term" value="F:catalytic activity"/>
    <property type="evidence" value="ECO:0007669"/>
    <property type="project" value="InterPro"/>
</dbReference>
<dbReference type="RefSeq" id="WP_203901003.1">
    <property type="nucleotide sequence ID" value="NZ_BOPF01000015.1"/>
</dbReference>
<dbReference type="CDD" id="cd01335">
    <property type="entry name" value="Radical_SAM"/>
    <property type="match status" value="1"/>
</dbReference>
<dbReference type="SUPFAM" id="SSF102114">
    <property type="entry name" value="Radical SAM enzymes"/>
    <property type="match status" value="1"/>
</dbReference>
<keyword evidence="2" id="KW-0479">Metal-binding</keyword>
<evidence type="ECO:0000256" key="1">
    <source>
        <dbReference type="ARBA" id="ARBA00022691"/>
    </source>
</evidence>
<keyword evidence="4" id="KW-0411">Iron-sulfur</keyword>
<dbReference type="InterPro" id="IPR007197">
    <property type="entry name" value="rSAM"/>
</dbReference>
<comment type="caution">
    <text evidence="6">The sequence shown here is derived from an EMBL/GenBank/DDBJ whole genome shotgun (WGS) entry which is preliminary data.</text>
</comment>
<dbReference type="SFLD" id="SFLDG01067">
    <property type="entry name" value="SPASM/twitch_domain_containing"/>
    <property type="match status" value="1"/>
</dbReference>
<evidence type="ECO:0000256" key="3">
    <source>
        <dbReference type="ARBA" id="ARBA00023004"/>
    </source>
</evidence>
<protein>
    <recommendedName>
        <fullName evidence="5">Radical SAM core domain-containing protein</fullName>
    </recommendedName>
</protein>
<reference evidence="6" key="1">
    <citation type="submission" date="2021-01" db="EMBL/GenBank/DDBJ databases">
        <title>Whole genome shotgun sequence of Virgisporangium aliadipatigenens NBRC 105644.</title>
        <authorList>
            <person name="Komaki H."/>
            <person name="Tamura T."/>
        </authorList>
    </citation>
    <scope>NUCLEOTIDE SEQUENCE</scope>
    <source>
        <strain evidence="6">NBRC 105644</strain>
    </source>
</reference>
<keyword evidence="7" id="KW-1185">Reference proteome</keyword>
<evidence type="ECO:0000313" key="7">
    <source>
        <dbReference type="Proteomes" id="UP000619260"/>
    </source>
</evidence>
<gene>
    <name evidence="6" type="ORF">Val02_43850</name>
</gene>
<dbReference type="PROSITE" id="PS51918">
    <property type="entry name" value="RADICAL_SAM"/>
    <property type="match status" value="1"/>
</dbReference>
<feature type="domain" description="Radical SAM core" evidence="5">
    <location>
        <begin position="124"/>
        <end position="349"/>
    </location>
</feature>
<dbReference type="GO" id="GO:0051536">
    <property type="term" value="F:iron-sulfur cluster binding"/>
    <property type="evidence" value="ECO:0007669"/>
    <property type="project" value="UniProtKB-KW"/>
</dbReference>
<dbReference type="SFLD" id="SFLDS00029">
    <property type="entry name" value="Radical_SAM"/>
    <property type="match status" value="1"/>
</dbReference>
<dbReference type="PANTHER" id="PTHR11228:SF34">
    <property type="entry name" value="TUNGSTEN-CONTAINING ALDEHYDE FERREDOXIN OXIDOREDUCTASE COFACTOR MODIFYING PROTEIN"/>
    <property type="match status" value="1"/>
</dbReference>
<dbReference type="Proteomes" id="UP000619260">
    <property type="component" value="Unassembled WGS sequence"/>
</dbReference>
<evidence type="ECO:0000259" key="5">
    <source>
        <dbReference type="PROSITE" id="PS51918"/>
    </source>
</evidence>
<dbReference type="GO" id="GO:0046872">
    <property type="term" value="F:metal ion binding"/>
    <property type="evidence" value="ECO:0007669"/>
    <property type="project" value="UniProtKB-KW"/>
</dbReference>
<dbReference type="Gene3D" id="3.20.20.70">
    <property type="entry name" value="Aldolase class I"/>
    <property type="match status" value="1"/>
</dbReference>
<dbReference type="InterPro" id="IPR013785">
    <property type="entry name" value="Aldolase_TIM"/>
</dbReference>
<dbReference type="Pfam" id="PF04055">
    <property type="entry name" value="Radical_SAM"/>
    <property type="match status" value="1"/>
</dbReference>
<dbReference type="InterPro" id="IPR058240">
    <property type="entry name" value="rSAM_sf"/>
</dbReference>
<evidence type="ECO:0000256" key="2">
    <source>
        <dbReference type="ARBA" id="ARBA00022723"/>
    </source>
</evidence>
<dbReference type="EMBL" id="BOPF01000015">
    <property type="protein sequence ID" value="GIJ47499.1"/>
    <property type="molecule type" value="Genomic_DNA"/>
</dbReference>
<dbReference type="PANTHER" id="PTHR11228">
    <property type="entry name" value="RADICAL SAM DOMAIN PROTEIN"/>
    <property type="match status" value="1"/>
</dbReference>
<dbReference type="AlphaFoldDB" id="A0A8J4DRC1"/>
<accession>A0A8J4DRC1</accession>
<keyword evidence="3" id="KW-0408">Iron</keyword>
<dbReference type="InterPro" id="IPR050377">
    <property type="entry name" value="Radical_SAM_PqqE_MftC-like"/>
</dbReference>
<keyword evidence="1" id="KW-0949">S-adenosyl-L-methionine</keyword>
<proteinExistence type="predicted"/>